<dbReference type="EMBL" id="JBEDNZ010000022">
    <property type="protein sequence ID" value="KAL0818492.1"/>
    <property type="molecule type" value="Genomic_DNA"/>
</dbReference>
<accession>A0ABD0SFW4</accession>
<organism evidence="1 2">
    <name type="scientific">Loxostege sticticalis</name>
    <name type="common">Beet webworm moth</name>
    <dbReference type="NCBI Taxonomy" id="481309"/>
    <lineage>
        <taxon>Eukaryota</taxon>
        <taxon>Metazoa</taxon>
        <taxon>Ecdysozoa</taxon>
        <taxon>Arthropoda</taxon>
        <taxon>Hexapoda</taxon>
        <taxon>Insecta</taxon>
        <taxon>Pterygota</taxon>
        <taxon>Neoptera</taxon>
        <taxon>Endopterygota</taxon>
        <taxon>Lepidoptera</taxon>
        <taxon>Glossata</taxon>
        <taxon>Ditrysia</taxon>
        <taxon>Pyraloidea</taxon>
        <taxon>Crambidae</taxon>
        <taxon>Pyraustinae</taxon>
        <taxon>Loxostege</taxon>
    </lineage>
</organism>
<reference evidence="1 2" key="1">
    <citation type="submission" date="2024-06" db="EMBL/GenBank/DDBJ databases">
        <title>A chromosome-level genome assembly of beet webworm, Loxostege sticticalis.</title>
        <authorList>
            <person name="Zhang Y."/>
        </authorList>
    </citation>
    <scope>NUCLEOTIDE SEQUENCE [LARGE SCALE GENOMIC DNA]</scope>
    <source>
        <strain evidence="1">AQ028</strain>
        <tissue evidence="1">Male pupae</tissue>
    </source>
</reference>
<protein>
    <submittedName>
        <fullName evidence="1">Uncharacterized protein</fullName>
    </submittedName>
</protein>
<evidence type="ECO:0000313" key="1">
    <source>
        <dbReference type="EMBL" id="KAL0818492.1"/>
    </source>
</evidence>
<comment type="caution">
    <text evidence="1">The sequence shown here is derived from an EMBL/GenBank/DDBJ whole genome shotgun (WGS) entry which is preliminary data.</text>
</comment>
<dbReference type="Proteomes" id="UP001549921">
    <property type="component" value="Unassembled WGS sequence"/>
</dbReference>
<name>A0ABD0SFW4_LOXSC</name>
<sequence length="104" mass="12415">MSTYVRLRAYFWEENQWRIQLAIPALSEKRAVVNFIIKAFGIPYYNHTLTKSPPTLFFVNNNMAQHVWESEKTYGKWLWLIQLLIGKKSAFCVYLQFNILPIKK</sequence>
<gene>
    <name evidence="1" type="ORF">ABMA28_008947</name>
</gene>
<proteinExistence type="predicted"/>
<evidence type="ECO:0000313" key="2">
    <source>
        <dbReference type="Proteomes" id="UP001549921"/>
    </source>
</evidence>
<dbReference type="AlphaFoldDB" id="A0ABD0SFW4"/>